<comment type="cofactor">
    <cofactor evidence="1">
        <name>a divalent metal cation</name>
        <dbReference type="ChEBI" id="CHEBI:60240"/>
    </cofactor>
</comment>
<reference evidence="7" key="1">
    <citation type="submission" date="2021-01" db="EMBL/GenBank/DDBJ databases">
        <title>Whole genome shotgun sequence of Actinoplanes nipponensis NBRC 14063.</title>
        <authorList>
            <person name="Komaki H."/>
            <person name="Tamura T."/>
        </authorList>
    </citation>
    <scope>NUCLEOTIDE SEQUENCE</scope>
    <source>
        <strain evidence="7">NBRC 14063</strain>
    </source>
</reference>
<dbReference type="GO" id="GO:0016020">
    <property type="term" value="C:membrane"/>
    <property type="evidence" value="ECO:0007669"/>
    <property type="project" value="GOC"/>
</dbReference>
<dbReference type="AlphaFoldDB" id="A0A919JHG9"/>
<sequence>MIAFVGLVIAVIGLIHFYLWKRLVRDAFRPGRLRRAGGVLAILLAVLVPATMIGTRTADLRWLAWPGFLWIALMFYLLVTLAALEIPRLAVSLWIRKRGKGTAPATTAGAGNPAELAPMAAEGASPASGSPVGALSTGTDLRADSAASGEPLGDVTPPGIERRLLLARGAAIFAGLTAAGITGYGVRTALGPPQLDRFQFPLAKLPRAMDGTRLAVVSDIHLGPLTGVRHAARIVELINSVDADLVCIVGDLVDGSVAELGRFAAPLADIRARRGAYFVTGNHEYYSGYQEWVTEVARLGVRPLRNERLEIEGLDLAGVNDIGGADFGDGPDLRRALGDRDTSRPVVLMAHQPLVARDAAPFGVDLQVSGHTHGGQMAPFNLLVKLEQPVVSGYGEVDGVPVYVTNGAGFWGPPVRVGAPPQVTLIELRTP</sequence>
<evidence type="ECO:0000256" key="2">
    <source>
        <dbReference type="ARBA" id="ARBA00022723"/>
    </source>
</evidence>
<evidence type="ECO:0000256" key="3">
    <source>
        <dbReference type="ARBA" id="ARBA00022801"/>
    </source>
</evidence>
<dbReference type="PANTHER" id="PTHR31302">
    <property type="entry name" value="TRANSMEMBRANE PROTEIN WITH METALLOPHOSPHOESTERASE DOMAIN-RELATED"/>
    <property type="match status" value="1"/>
</dbReference>
<evidence type="ECO:0000256" key="4">
    <source>
        <dbReference type="ARBA" id="ARBA00061089"/>
    </source>
</evidence>
<accession>A0A919JHG9</accession>
<keyword evidence="3" id="KW-0378">Hydrolase</keyword>
<dbReference type="InterPro" id="IPR051158">
    <property type="entry name" value="Metallophosphoesterase_sf"/>
</dbReference>
<keyword evidence="5" id="KW-0812">Transmembrane</keyword>
<dbReference type="FunFam" id="3.60.21.10:FF:000028">
    <property type="entry name" value="Putative metallophosphoesterase"/>
    <property type="match status" value="1"/>
</dbReference>
<comment type="similarity">
    <text evidence="4">Belongs to the metallophosphoesterase superfamily.</text>
</comment>
<evidence type="ECO:0000256" key="1">
    <source>
        <dbReference type="ARBA" id="ARBA00001968"/>
    </source>
</evidence>
<feature type="transmembrane region" description="Helical" evidence="5">
    <location>
        <begin position="36"/>
        <end position="55"/>
    </location>
</feature>
<feature type="transmembrane region" description="Helical" evidence="5">
    <location>
        <begin position="6"/>
        <end position="24"/>
    </location>
</feature>
<dbReference type="Pfam" id="PF00149">
    <property type="entry name" value="Metallophos"/>
    <property type="match status" value="1"/>
</dbReference>
<evidence type="ECO:0000313" key="8">
    <source>
        <dbReference type="Proteomes" id="UP000647172"/>
    </source>
</evidence>
<dbReference type="GO" id="GO:0009245">
    <property type="term" value="P:lipid A biosynthetic process"/>
    <property type="evidence" value="ECO:0007669"/>
    <property type="project" value="TreeGrafter"/>
</dbReference>
<keyword evidence="5" id="KW-0472">Membrane</keyword>
<dbReference type="SUPFAM" id="SSF56300">
    <property type="entry name" value="Metallo-dependent phosphatases"/>
    <property type="match status" value="1"/>
</dbReference>
<dbReference type="InterPro" id="IPR004843">
    <property type="entry name" value="Calcineurin-like_PHP"/>
</dbReference>
<evidence type="ECO:0000256" key="5">
    <source>
        <dbReference type="SAM" id="Phobius"/>
    </source>
</evidence>
<dbReference type="PANTHER" id="PTHR31302:SF31">
    <property type="entry name" value="PHOSPHODIESTERASE YAEI"/>
    <property type="match status" value="1"/>
</dbReference>
<dbReference type="CDD" id="cd07385">
    <property type="entry name" value="MPP_YkuE_C"/>
    <property type="match status" value="1"/>
</dbReference>
<evidence type="ECO:0000313" key="7">
    <source>
        <dbReference type="EMBL" id="GIE49718.1"/>
    </source>
</evidence>
<feature type="transmembrane region" description="Helical" evidence="5">
    <location>
        <begin position="67"/>
        <end position="91"/>
    </location>
</feature>
<keyword evidence="2" id="KW-0479">Metal-binding</keyword>
<gene>
    <name evidence="7" type="ORF">Ani05nite_32520</name>
</gene>
<keyword evidence="5" id="KW-1133">Transmembrane helix</keyword>
<name>A0A919JHG9_9ACTN</name>
<dbReference type="GO" id="GO:0008758">
    <property type="term" value="F:UDP-2,3-diacylglucosamine hydrolase activity"/>
    <property type="evidence" value="ECO:0007669"/>
    <property type="project" value="TreeGrafter"/>
</dbReference>
<keyword evidence="8" id="KW-1185">Reference proteome</keyword>
<organism evidence="7 8">
    <name type="scientific">Actinoplanes nipponensis</name>
    <dbReference type="NCBI Taxonomy" id="135950"/>
    <lineage>
        <taxon>Bacteria</taxon>
        <taxon>Bacillati</taxon>
        <taxon>Actinomycetota</taxon>
        <taxon>Actinomycetes</taxon>
        <taxon>Micromonosporales</taxon>
        <taxon>Micromonosporaceae</taxon>
        <taxon>Actinoplanes</taxon>
    </lineage>
</organism>
<comment type="caution">
    <text evidence="7">The sequence shown here is derived from an EMBL/GenBank/DDBJ whole genome shotgun (WGS) entry which is preliminary data.</text>
</comment>
<dbReference type="GO" id="GO:0046872">
    <property type="term" value="F:metal ion binding"/>
    <property type="evidence" value="ECO:0007669"/>
    <property type="project" value="UniProtKB-KW"/>
</dbReference>
<evidence type="ECO:0000259" key="6">
    <source>
        <dbReference type="Pfam" id="PF00149"/>
    </source>
</evidence>
<dbReference type="Proteomes" id="UP000647172">
    <property type="component" value="Unassembled WGS sequence"/>
</dbReference>
<dbReference type="InterPro" id="IPR029052">
    <property type="entry name" value="Metallo-depent_PP-like"/>
</dbReference>
<dbReference type="EMBL" id="BOMQ01000037">
    <property type="protein sequence ID" value="GIE49718.1"/>
    <property type="molecule type" value="Genomic_DNA"/>
</dbReference>
<protein>
    <submittedName>
        <fullName evidence="7">Membrane protein</fullName>
    </submittedName>
</protein>
<feature type="domain" description="Calcineurin-like phosphoesterase" evidence="6">
    <location>
        <begin position="213"/>
        <end position="374"/>
    </location>
</feature>
<feature type="transmembrane region" description="Helical" evidence="5">
    <location>
        <begin position="165"/>
        <end position="186"/>
    </location>
</feature>
<proteinExistence type="inferred from homology"/>
<dbReference type="Gene3D" id="3.60.21.10">
    <property type="match status" value="1"/>
</dbReference>